<sequence>MLGKEVIHMLAKKAKNYYPQAEKPEVFMERKFTSHLKRIHR</sequence>
<dbReference type="EMBL" id="FONT01000002">
    <property type="protein sequence ID" value="SFE63625.1"/>
    <property type="molecule type" value="Genomic_DNA"/>
</dbReference>
<protein>
    <submittedName>
        <fullName evidence="1">Uncharacterized protein</fullName>
    </submittedName>
</protein>
<evidence type="ECO:0000313" key="1">
    <source>
        <dbReference type="EMBL" id="SFE63625.1"/>
    </source>
</evidence>
<keyword evidence="2" id="KW-1185">Reference proteome</keyword>
<proteinExistence type="predicted"/>
<organism evidence="1 2">
    <name type="scientific">Alteribacillus iranensis</name>
    <dbReference type="NCBI Taxonomy" id="930128"/>
    <lineage>
        <taxon>Bacteria</taxon>
        <taxon>Bacillati</taxon>
        <taxon>Bacillota</taxon>
        <taxon>Bacilli</taxon>
        <taxon>Bacillales</taxon>
        <taxon>Bacillaceae</taxon>
        <taxon>Alteribacillus</taxon>
    </lineage>
</organism>
<name>A0A1I2C5Z3_9BACI</name>
<evidence type="ECO:0000313" key="2">
    <source>
        <dbReference type="Proteomes" id="UP000199516"/>
    </source>
</evidence>
<dbReference type="AlphaFoldDB" id="A0A1I2C5Z3"/>
<dbReference type="Proteomes" id="UP000199516">
    <property type="component" value="Unassembled WGS sequence"/>
</dbReference>
<reference evidence="1 2" key="1">
    <citation type="submission" date="2016-10" db="EMBL/GenBank/DDBJ databases">
        <authorList>
            <person name="de Groot N.N."/>
        </authorList>
    </citation>
    <scope>NUCLEOTIDE SEQUENCE [LARGE SCALE GENOMIC DNA]</scope>
    <source>
        <strain evidence="1 2">DSM 23995</strain>
    </source>
</reference>
<accession>A0A1I2C5Z3</accession>
<gene>
    <name evidence="1" type="ORF">SAMN05192532_102726</name>
</gene>